<sequence length="263" mass="28255">MATAGKIIVLITGANTGIGWETAKALLQSKLRTYHILLGTRSVVKGEDAIAALRKDVPDTNSTIEALQVDVSNDDSINSAFAQVESTYGRVDSLINNAGISLNVKLHRGELSLRETWNQAYDVNVSGAHVMTHTFVPLLLKSADPRLIFITSGLSTMQGMAKTYAPGAVPMPSGWPKPITGMSSPDAYRASKAALNMMMLSWHWKLMQDGVKVWCLAFGDQEMLFQRGAGHPSIGGQLITSVVEGQRDADVGKVVSGDGIQPF</sequence>
<proteinExistence type="inferred from homology"/>
<protein>
    <submittedName>
        <fullName evidence="3">NAD(P)-binding protein</fullName>
    </submittedName>
</protein>
<dbReference type="InterPro" id="IPR002347">
    <property type="entry name" value="SDR_fam"/>
</dbReference>
<gene>
    <name evidence="3" type="ORF">QBC46DRAFT_432680</name>
</gene>
<dbReference type="AlphaFoldDB" id="A0AAN6RY83"/>
<reference evidence="4" key="1">
    <citation type="journal article" date="2023" name="Mol. Phylogenet. Evol.">
        <title>Genome-scale phylogeny and comparative genomics of the fungal order Sordariales.</title>
        <authorList>
            <person name="Hensen N."/>
            <person name="Bonometti L."/>
            <person name="Westerberg I."/>
            <person name="Brannstrom I.O."/>
            <person name="Guillou S."/>
            <person name="Cros-Aarteil S."/>
            <person name="Calhoun S."/>
            <person name="Haridas S."/>
            <person name="Kuo A."/>
            <person name="Mondo S."/>
            <person name="Pangilinan J."/>
            <person name="Riley R."/>
            <person name="LaButti K."/>
            <person name="Andreopoulos B."/>
            <person name="Lipzen A."/>
            <person name="Chen C."/>
            <person name="Yan M."/>
            <person name="Daum C."/>
            <person name="Ng V."/>
            <person name="Clum A."/>
            <person name="Steindorff A."/>
            <person name="Ohm R.A."/>
            <person name="Martin F."/>
            <person name="Silar P."/>
            <person name="Natvig D.O."/>
            <person name="Lalanne C."/>
            <person name="Gautier V."/>
            <person name="Ament-Velasquez S.L."/>
            <person name="Kruys A."/>
            <person name="Hutchinson M.I."/>
            <person name="Powell A.J."/>
            <person name="Barry K."/>
            <person name="Miller A.N."/>
            <person name="Grigoriev I.V."/>
            <person name="Debuchy R."/>
            <person name="Gladieux P."/>
            <person name="Hiltunen Thoren M."/>
            <person name="Johannesson H."/>
        </authorList>
    </citation>
    <scope>NUCLEOTIDE SEQUENCE [LARGE SCALE GENOMIC DNA]</scope>
    <source>
        <strain evidence="4">CBS 340.73</strain>
    </source>
</reference>
<comment type="similarity">
    <text evidence="1">Belongs to the short-chain dehydrogenases/reductases (SDR) family.</text>
</comment>
<dbReference type="GO" id="GO:0016616">
    <property type="term" value="F:oxidoreductase activity, acting on the CH-OH group of donors, NAD or NADP as acceptor"/>
    <property type="evidence" value="ECO:0007669"/>
    <property type="project" value="UniProtKB-ARBA"/>
</dbReference>
<comment type="caution">
    <text evidence="3">The sequence shown here is derived from an EMBL/GenBank/DDBJ whole genome shotgun (WGS) entry which is preliminary data.</text>
</comment>
<evidence type="ECO:0000313" key="3">
    <source>
        <dbReference type="EMBL" id="KAK3933605.1"/>
    </source>
</evidence>
<dbReference type="GO" id="GO:0050664">
    <property type="term" value="F:oxidoreductase activity, acting on NAD(P)H, oxygen as acceptor"/>
    <property type="evidence" value="ECO:0007669"/>
    <property type="project" value="TreeGrafter"/>
</dbReference>
<dbReference type="PANTHER" id="PTHR43008:SF8">
    <property type="entry name" value="BENZIL REDUCTASE ((S)-BENZOIN FORMING) IRC24"/>
    <property type="match status" value="1"/>
</dbReference>
<dbReference type="PANTHER" id="PTHR43008">
    <property type="entry name" value="BENZIL REDUCTASE"/>
    <property type="match status" value="1"/>
</dbReference>
<accession>A0AAN6RY83</accession>
<dbReference type="SUPFAM" id="SSF51735">
    <property type="entry name" value="NAD(P)-binding Rossmann-fold domains"/>
    <property type="match status" value="1"/>
</dbReference>
<evidence type="ECO:0000256" key="2">
    <source>
        <dbReference type="ARBA" id="ARBA00023002"/>
    </source>
</evidence>
<evidence type="ECO:0000256" key="1">
    <source>
        <dbReference type="ARBA" id="ARBA00006484"/>
    </source>
</evidence>
<dbReference type="PRINTS" id="PR00081">
    <property type="entry name" value="GDHRDH"/>
</dbReference>
<keyword evidence="2" id="KW-0560">Oxidoreductase</keyword>
<dbReference type="Pfam" id="PF00106">
    <property type="entry name" value="adh_short"/>
    <property type="match status" value="1"/>
</dbReference>
<keyword evidence="4" id="KW-1185">Reference proteome</keyword>
<dbReference type="EMBL" id="MU854111">
    <property type="protein sequence ID" value="KAK3933605.1"/>
    <property type="molecule type" value="Genomic_DNA"/>
</dbReference>
<evidence type="ECO:0000313" key="4">
    <source>
        <dbReference type="Proteomes" id="UP001303473"/>
    </source>
</evidence>
<dbReference type="InterPro" id="IPR036291">
    <property type="entry name" value="NAD(P)-bd_dom_sf"/>
</dbReference>
<name>A0AAN6RY83_9PEZI</name>
<dbReference type="Gene3D" id="3.40.50.720">
    <property type="entry name" value="NAD(P)-binding Rossmann-like Domain"/>
    <property type="match status" value="1"/>
</dbReference>
<organism evidence="3 4">
    <name type="scientific">Diplogelasinospora grovesii</name>
    <dbReference type="NCBI Taxonomy" id="303347"/>
    <lineage>
        <taxon>Eukaryota</taxon>
        <taxon>Fungi</taxon>
        <taxon>Dikarya</taxon>
        <taxon>Ascomycota</taxon>
        <taxon>Pezizomycotina</taxon>
        <taxon>Sordariomycetes</taxon>
        <taxon>Sordariomycetidae</taxon>
        <taxon>Sordariales</taxon>
        <taxon>Diplogelasinosporaceae</taxon>
        <taxon>Diplogelasinospora</taxon>
    </lineage>
</organism>
<dbReference type="Proteomes" id="UP001303473">
    <property type="component" value="Unassembled WGS sequence"/>
</dbReference>